<feature type="binding site" evidence="7">
    <location>
        <position position="66"/>
    </location>
    <ligand>
        <name>substrate</name>
    </ligand>
</feature>
<feature type="binding site" evidence="7">
    <location>
        <position position="162"/>
    </location>
    <ligand>
        <name>ATP</name>
        <dbReference type="ChEBI" id="CHEBI:30616"/>
    </ligand>
</feature>
<proteinExistence type="inferred from homology"/>
<reference evidence="8" key="2">
    <citation type="submission" date="2021-04" db="EMBL/GenBank/DDBJ databases">
        <authorList>
            <person name="Gilroy R."/>
        </authorList>
    </citation>
    <scope>NUCLEOTIDE SEQUENCE</scope>
    <source>
        <strain evidence="8">ChiSjej1B19-5720</strain>
    </source>
</reference>
<evidence type="ECO:0000313" key="9">
    <source>
        <dbReference type="Proteomes" id="UP000823842"/>
    </source>
</evidence>
<comment type="subunit">
    <text evidence="7">Monomer.</text>
</comment>
<dbReference type="PANTHER" id="PTHR21087:SF16">
    <property type="entry name" value="SHIKIMATE KINASE 1, CHLOROPLASTIC"/>
    <property type="match status" value="1"/>
</dbReference>
<dbReference type="GO" id="GO:0009423">
    <property type="term" value="P:chorismate biosynthetic process"/>
    <property type="evidence" value="ECO:0007669"/>
    <property type="project" value="UniProtKB-UniRule"/>
</dbReference>
<dbReference type="GO" id="GO:0008652">
    <property type="term" value="P:amino acid biosynthetic process"/>
    <property type="evidence" value="ECO:0007669"/>
    <property type="project" value="UniProtKB-KW"/>
</dbReference>
<sequence>MEKQNTKEKKKNIYLIGFMGCGKTTVSNYLHKEYNRKQIEMDEEIQKEEGMSISEIFSQKGEAYFRELETKLLRRLGREENFVVSCGGGVPMRETNVKEMKQNGKIVLLLAEPETIYERVKSSHNRPLLEGHMNVEYIAGLMEKRREKYQAAADVCVYTDGREVSEICREILKRTDCENK</sequence>
<dbReference type="GO" id="GO:0005829">
    <property type="term" value="C:cytosol"/>
    <property type="evidence" value="ECO:0007669"/>
    <property type="project" value="TreeGrafter"/>
</dbReference>
<dbReference type="GO" id="GO:0000287">
    <property type="term" value="F:magnesium ion binding"/>
    <property type="evidence" value="ECO:0007669"/>
    <property type="project" value="UniProtKB-UniRule"/>
</dbReference>
<dbReference type="PRINTS" id="PR01100">
    <property type="entry name" value="SHIKIMTKNASE"/>
</dbReference>
<dbReference type="GO" id="GO:0004765">
    <property type="term" value="F:shikimate kinase activity"/>
    <property type="evidence" value="ECO:0007669"/>
    <property type="project" value="UniProtKB-UniRule"/>
</dbReference>
<keyword evidence="5 7" id="KW-0067">ATP-binding</keyword>
<dbReference type="Pfam" id="PF01202">
    <property type="entry name" value="SKI"/>
    <property type="match status" value="1"/>
</dbReference>
<evidence type="ECO:0000256" key="4">
    <source>
        <dbReference type="ARBA" id="ARBA00022777"/>
    </source>
</evidence>
<comment type="similarity">
    <text evidence="7">Belongs to the shikimate kinase family.</text>
</comment>
<evidence type="ECO:0000256" key="6">
    <source>
        <dbReference type="ARBA" id="ARBA00023141"/>
    </source>
</evidence>
<accession>A0A9D2RXJ0</accession>
<comment type="catalytic activity">
    <reaction evidence="7">
        <text>shikimate + ATP = 3-phosphoshikimate + ADP + H(+)</text>
        <dbReference type="Rhea" id="RHEA:13121"/>
        <dbReference type="ChEBI" id="CHEBI:15378"/>
        <dbReference type="ChEBI" id="CHEBI:30616"/>
        <dbReference type="ChEBI" id="CHEBI:36208"/>
        <dbReference type="ChEBI" id="CHEBI:145989"/>
        <dbReference type="ChEBI" id="CHEBI:456216"/>
        <dbReference type="EC" id="2.7.1.71"/>
    </reaction>
</comment>
<keyword evidence="4 7" id="KW-0418">Kinase</keyword>
<keyword evidence="3 7" id="KW-0547">Nucleotide-binding</keyword>
<keyword evidence="6 7" id="KW-0057">Aromatic amino acid biosynthesis</keyword>
<evidence type="ECO:0000256" key="1">
    <source>
        <dbReference type="ARBA" id="ARBA00022605"/>
    </source>
</evidence>
<feature type="binding site" evidence="7">
    <location>
        <position position="88"/>
    </location>
    <ligand>
        <name>substrate</name>
    </ligand>
</feature>
<feature type="binding site" evidence="7">
    <location>
        <position position="24"/>
    </location>
    <ligand>
        <name>Mg(2+)</name>
        <dbReference type="ChEBI" id="CHEBI:18420"/>
    </ligand>
</feature>
<dbReference type="InterPro" id="IPR031322">
    <property type="entry name" value="Shikimate/glucono_kinase"/>
</dbReference>
<dbReference type="AlphaFoldDB" id="A0A9D2RXJ0"/>
<keyword evidence="7" id="KW-0479">Metal-binding</keyword>
<feature type="binding site" evidence="7">
    <location>
        <begin position="20"/>
        <end position="25"/>
    </location>
    <ligand>
        <name>ATP</name>
        <dbReference type="ChEBI" id="CHEBI:30616"/>
    </ligand>
</feature>
<dbReference type="InterPro" id="IPR027417">
    <property type="entry name" value="P-loop_NTPase"/>
</dbReference>
<feature type="binding site" evidence="7">
    <location>
        <position position="126"/>
    </location>
    <ligand>
        <name>ATP</name>
        <dbReference type="ChEBI" id="CHEBI:30616"/>
    </ligand>
</feature>
<dbReference type="Gene3D" id="3.40.50.300">
    <property type="entry name" value="P-loop containing nucleotide triphosphate hydrolases"/>
    <property type="match status" value="1"/>
</dbReference>
<keyword evidence="7" id="KW-0460">Magnesium</keyword>
<keyword evidence="2 7" id="KW-0808">Transferase</keyword>
<evidence type="ECO:0000313" key="8">
    <source>
        <dbReference type="EMBL" id="HJB28920.1"/>
    </source>
</evidence>
<dbReference type="PANTHER" id="PTHR21087">
    <property type="entry name" value="SHIKIMATE KINASE"/>
    <property type="match status" value="1"/>
</dbReference>
<evidence type="ECO:0000256" key="2">
    <source>
        <dbReference type="ARBA" id="ARBA00022679"/>
    </source>
</evidence>
<comment type="function">
    <text evidence="7">Catalyzes the specific phosphorylation of the 3-hydroxyl group of shikimic acid using ATP as a cosubstrate.</text>
</comment>
<keyword evidence="1 7" id="KW-0028">Amino-acid biosynthesis</keyword>
<organism evidence="8 9">
    <name type="scientific">Candidatus Blautia faecavium</name>
    <dbReference type="NCBI Taxonomy" id="2838487"/>
    <lineage>
        <taxon>Bacteria</taxon>
        <taxon>Bacillati</taxon>
        <taxon>Bacillota</taxon>
        <taxon>Clostridia</taxon>
        <taxon>Lachnospirales</taxon>
        <taxon>Lachnospiraceae</taxon>
        <taxon>Blautia</taxon>
    </lineage>
</organism>
<evidence type="ECO:0000256" key="7">
    <source>
        <dbReference type="HAMAP-Rule" id="MF_00109"/>
    </source>
</evidence>
<dbReference type="SUPFAM" id="SSF52540">
    <property type="entry name" value="P-loop containing nucleoside triphosphate hydrolases"/>
    <property type="match status" value="1"/>
</dbReference>
<name>A0A9D2RXJ0_9FIRM</name>
<feature type="binding site" evidence="7">
    <location>
        <position position="145"/>
    </location>
    <ligand>
        <name>substrate</name>
    </ligand>
</feature>
<dbReference type="InterPro" id="IPR000623">
    <property type="entry name" value="Shikimate_kinase/TSH1"/>
</dbReference>
<gene>
    <name evidence="7" type="primary">aroK</name>
    <name evidence="8" type="ORF">IAA06_09030</name>
</gene>
<dbReference type="HAMAP" id="MF_00109">
    <property type="entry name" value="Shikimate_kinase"/>
    <property type="match status" value="1"/>
</dbReference>
<keyword evidence="7" id="KW-0963">Cytoplasm</keyword>
<dbReference type="GO" id="GO:0009073">
    <property type="term" value="P:aromatic amino acid family biosynthetic process"/>
    <property type="evidence" value="ECO:0007669"/>
    <property type="project" value="UniProtKB-KW"/>
</dbReference>
<dbReference type="EMBL" id="DWYZ01000168">
    <property type="protein sequence ID" value="HJB28920.1"/>
    <property type="molecule type" value="Genomic_DNA"/>
</dbReference>
<dbReference type="EC" id="2.7.1.71" evidence="7"/>
<protein>
    <recommendedName>
        <fullName evidence="7">Shikimate kinase</fullName>
        <shortName evidence="7">SK</shortName>
        <ecNumber evidence="7">2.7.1.71</ecNumber>
    </recommendedName>
</protein>
<comment type="cofactor">
    <cofactor evidence="7">
        <name>Mg(2+)</name>
        <dbReference type="ChEBI" id="CHEBI:18420"/>
    </cofactor>
    <text evidence="7">Binds 1 Mg(2+) ion per subunit.</text>
</comment>
<reference evidence="8" key="1">
    <citation type="journal article" date="2021" name="PeerJ">
        <title>Extensive microbial diversity within the chicken gut microbiome revealed by metagenomics and culture.</title>
        <authorList>
            <person name="Gilroy R."/>
            <person name="Ravi A."/>
            <person name="Getino M."/>
            <person name="Pursley I."/>
            <person name="Horton D.L."/>
            <person name="Alikhan N.F."/>
            <person name="Baker D."/>
            <person name="Gharbi K."/>
            <person name="Hall N."/>
            <person name="Watson M."/>
            <person name="Adriaenssens E.M."/>
            <person name="Foster-Nyarko E."/>
            <person name="Jarju S."/>
            <person name="Secka A."/>
            <person name="Antonio M."/>
            <person name="Oren A."/>
            <person name="Chaudhuri R.R."/>
            <person name="La Ragione R."/>
            <person name="Hildebrand F."/>
            <person name="Pallen M.J."/>
        </authorList>
    </citation>
    <scope>NUCLEOTIDE SEQUENCE</scope>
    <source>
        <strain evidence="8">ChiSjej1B19-5720</strain>
    </source>
</reference>
<feature type="binding site" evidence="7">
    <location>
        <position position="42"/>
    </location>
    <ligand>
        <name>substrate</name>
    </ligand>
</feature>
<evidence type="ECO:0000256" key="5">
    <source>
        <dbReference type="ARBA" id="ARBA00022840"/>
    </source>
</evidence>
<comment type="pathway">
    <text evidence="7">Metabolic intermediate biosynthesis; chorismate biosynthesis; chorismate from D-erythrose 4-phosphate and phosphoenolpyruvate: step 5/7.</text>
</comment>
<comment type="caution">
    <text evidence="8">The sequence shown here is derived from an EMBL/GenBank/DDBJ whole genome shotgun (WGS) entry which is preliminary data.</text>
</comment>
<dbReference type="CDD" id="cd00464">
    <property type="entry name" value="SK"/>
    <property type="match status" value="1"/>
</dbReference>
<dbReference type="GO" id="GO:0005524">
    <property type="term" value="F:ATP binding"/>
    <property type="evidence" value="ECO:0007669"/>
    <property type="project" value="UniProtKB-UniRule"/>
</dbReference>
<comment type="subcellular location">
    <subcellularLocation>
        <location evidence="7">Cytoplasm</location>
    </subcellularLocation>
</comment>
<evidence type="ECO:0000256" key="3">
    <source>
        <dbReference type="ARBA" id="ARBA00022741"/>
    </source>
</evidence>
<dbReference type="Proteomes" id="UP000823842">
    <property type="component" value="Unassembled WGS sequence"/>
</dbReference>